<dbReference type="EMBL" id="JAUUTY010000001">
    <property type="protein sequence ID" value="KAK1694151.1"/>
    <property type="molecule type" value="Genomic_DNA"/>
</dbReference>
<dbReference type="InterPro" id="IPR007321">
    <property type="entry name" value="Transposase_28"/>
</dbReference>
<dbReference type="PANTHER" id="PTHR33026:SF7">
    <property type="entry name" value="OS03G0100275 PROTEIN"/>
    <property type="match status" value="1"/>
</dbReference>
<organism evidence="3 4">
    <name type="scientific">Lolium multiflorum</name>
    <name type="common">Italian ryegrass</name>
    <name type="synonym">Lolium perenne subsp. multiflorum</name>
    <dbReference type="NCBI Taxonomy" id="4521"/>
    <lineage>
        <taxon>Eukaryota</taxon>
        <taxon>Viridiplantae</taxon>
        <taxon>Streptophyta</taxon>
        <taxon>Embryophyta</taxon>
        <taxon>Tracheophyta</taxon>
        <taxon>Spermatophyta</taxon>
        <taxon>Magnoliopsida</taxon>
        <taxon>Liliopsida</taxon>
        <taxon>Poales</taxon>
        <taxon>Poaceae</taxon>
        <taxon>BOP clade</taxon>
        <taxon>Pooideae</taxon>
        <taxon>Poodae</taxon>
        <taxon>Poeae</taxon>
        <taxon>Poeae Chloroplast Group 2 (Poeae type)</taxon>
        <taxon>Loliodinae</taxon>
        <taxon>Loliinae</taxon>
        <taxon>Lolium</taxon>
    </lineage>
</organism>
<evidence type="ECO:0000313" key="4">
    <source>
        <dbReference type="Proteomes" id="UP001231189"/>
    </source>
</evidence>
<keyword evidence="1" id="KW-0812">Transmembrane</keyword>
<name>A0AAD8TVU6_LOLMU</name>
<evidence type="ECO:0000313" key="3">
    <source>
        <dbReference type="EMBL" id="KAK1694151.1"/>
    </source>
</evidence>
<reference evidence="3" key="1">
    <citation type="submission" date="2023-07" db="EMBL/GenBank/DDBJ databases">
        <title>A chromosome-level genome assembly of Lolium multiflorum.</title>
        <authorList>
            <person name="Chen Y."/>
            <person name="Copetti D."/>
            <person name="Kolliker R."/>
            <person name="Studer B."/>
        </authorList>
    </citation>
    <scope>NUCLEOTIDE SEQUENCE</scope>
    <source>
        <strain evidence="3">02402/16</strain>
        <tissue evidence="3">Leaf</tissue>
    </source>
</reference>
<dbReference type="Pfam" id="PF04195">
    <property type="entry name" value="Transposase_28"/>
    <property type="match status" value="1"/>
</dbReference>
<evidence type="ECO:0000259" key="2">
    <source>
        <dbReference type="Pfam" id="PF04195"/>
    </source>
</evidence>
<keyword evidence="1" id="KW-1133">Transmembrane helix</keyword>
<dbReference type="AlphaFoldDB" id="A0AAD8TVU6"/>
<accession>A0AAD8TVU6</accession>
<protein>
    <recommendedName>
        <fullName evidence="2">Transposase (putative) gypsy type domain-containing protein</fullName>
    </recommendedName>
</protein>
<keyword evidence="1" id="KW-0472">Membrane</keyword>
<keyword evidence="4" id="KW-1185">Reference proteome</keyword>
<feature type="domain" description="Transposase (putative) gypsy type" evidence="2">
    <location>
        <begin position="147"/>
        <end position="204"/>
    </location>
</feature>
<feature type="transmembrane region" description="Helical" evidence="1">
    <location>
        <begin position="55"/>
        <end position="79"/>
    </location>
</feature>
<sequence>MMDYGVRARCVSLQYRCGKGWIIATATGPPRASEIAYGVEGVVAKLDAEVRGGSMVVATVIIVGVMVVFPRVVVVALLYDFVDGSVVMVMVTQTTLATAGESGMVVFSRAGMVLGFVDSDVRLIVIGEEWRAPGAEAIPHPHDGEHVFFKAWLDLGFMSPRSRFLWDLLFFFKLHPQDISPNLLLHVSMYTMACEWYLGIEPSLLMS</sequence>
<dbReference type="PANTHER" id="PTHR33026">
    <property type="entry name" value="OS06G0360600 PROTEIN"/>
    <property type="match status" value="1"/>
</dbReference>
<feature type="transmembrane region" description="Helical" evidence="1">
    <location>
        <begin position="85"/>
        <end position="107"/>
    </location>
</feature>
<gene>
    <name evidence="3" type="ORF">QYE76_010848</name>
</gene>
<comment type="caution">
    <text evidence="3">The sequence shown here is derived from an EMBL/GenBank/DDBJ whole genome shotgun (WGS) entry which is preliminary data.</text>
</comment>
<evidence type="ECO:0000256" key="1">
    <source>
        <dbReference type="SAM" id="Phobius"/>
    </source>
</evidence>
<dbReference type="Proteomes" id="UP001231189">
    <property type="component" value="Unassembled WGS sequence"/>
</dbReference>
<proteinExistence type="predicted"/>